<dbReference type="Proteomes" id="UP001595878">
    <property type="component" value="Unassembled WGS sequence"/>
</dbReference>
<comment type="caution">
    <text evidence="4">The sequence shown here is derived from an EMBL/GenBank/DDBJ whole genome shotgun (WGS) entry which is preliminary data.</text>
</comment>
<dbReference type="EMBL" id="JBHSHB010000024">
    <property type="protein sequence ID" value="MFC4691490.1"/>
    <property type="molecule type" value="Genomic_DNA"/>
</dbReference>
<dbReference type="GO" id="GO:0016740">
    <property type="term" value="F:transferase activity"/>
    <property type="evidence" value="ECO:0007669"/>
    <property type="project" value="UniProtKB-KW"/>
</dbReference>
<evidence type="ECO:0000256" key="2">
    <source>
        <dbReference type="SAM" id="Phobius"/>
    </source>
</evidence>
<comment type="similarity">
    <text evidence="1">Belongs to the bacterial sugar transferase family.</text>
</comment>
<protein>
    <submittedName>
        <fullName evidence="4">Sugar transferase</fullName>
    </submittedName>
</protein>
<feature type="domain" description="Bacterial sugar transferase" evidence="3">
    <location>
        <begin position="8"/>
        <end position="182"/>
    </location>
</feature>
<evidence type="ECO:0000259" key="3">
    <source>
        <dbReference type="Pfam" id="PF02397"/>
    </source>
</evidence>
<sequence length="200" mass="22837">MWYKNFLKPLIDISCAFIGLIVIAPVFLLITLLLTIANGGKPFYTQLRTGKNDMIFRIIKFRSMNNKRDTSGNLLPDAVRLTPVGKFIRKTSLDELPQLLNVLKGDMSFIGPRPLLPEYVELYSPEQRKRGLVKPGISGWAQVNGRNAISWERKFELDVWYVNNQNFLLDIKILLMTIKKVFISEGISQEGEATTTRFKG</sequence>
<feature type="transmembrane region" description="Helical" evidence="2">
    <location>
        <begin position="16"/>
        <end position="37"/>
    </location>
</feature>
<proteinExistence type="inferred from homology"/>
<keyword evidence="5" id="KW-1185">Reference proteome</keyword>
<keyword evidence="2" id="KW-0472">Membrane</keyword>
<dbReference type="InterPro" id="IPR003362">
    <property type="entry name" value="Bact_transf"/>
</dbReference>
<name>A0ABV9LD59_9FLAO</name>
<reference evidence="5" key="1">
    <citation type="journal article" date="2019" name="Int. J. Syst. Evol. Microbiol.">
        <title>The Global Catalogue of Microorganisms (GCM) 10K type strain sequencing project: providing services to taxonomists for standard genome sequencing and annotation.</title>
        <authorList>
            <consortium name="The Broad Institute Genomics Platform"/>
            <consortium name="The Broad Institute Genome Sequencing Center for Infectious Disease"/>
            <person name="Wu L."/>
            <person name="Ma J."/>
        </authorList>
    </citation>
    <scope>NUCLEOTIDE SEQUENCE [LARGE SCALE GENOMIC DNA]</scope>
    <source>
        <strain evidence="5">CGMCC 4.7427</strain>
    </source>
</reference>
<keyword evidence="4" id="KW-0808">Transferase</keyword>
<gene>
    <name evidence="4" type="ORF">ACFO5T_13710</name>
</gene>
<evidence type="ECO:0000256" key="1">
    <source>
        <dbReference type="ARBA" id="ARBA00006464"/>
    </source>
</evidence>
<dbReference type="PANTHER" id="PTHR30576:SF8">
    <property type="entry name" value="UNDECAPRENYL-PHOSPHATE GALACTOSE PHOSPHOTRANSFERASE"/>
    <property type="match status" value="1"/>
</dbReference>
<keyword evidence="2" id="KW-1133">Transmembrane helix</keyword>
<organism evidence="4 5">
    <name type="scientific">Dokdonia genika</name>
    <dbReference type="NCBI Taxonomy" id="308113"/>
    <lineage>
        <taxon>Bacteria</taxon>
        <taxon>Pseudomonadati</taxon>
        <taxon>Bacteroidota</taxon>
        <taxon>Flavobacteriia</taxon>
        <taxon>Flavobacteriales</taxon>
        <taxon>Flavobacteriaceae</taxon>
        <taxon>Dokdonia</taxon>
    </lineage>
</organism>
<dbReference type="RefSeq" id="WP_380035458.1">
    <property type="nucleotide sequence ID" value="NZ_JBHSHB010000024.1"/>
</dbReference>
<evidence type="ECO:0000313" key="4">
    <source>
        <dbReference type="EMBL" id="MFC4691490.1"/>
    </source>
</evidence>
<dbReference type="Pfam" id="PF02397">
    <property type="entry name" value="Bac_transf"/>
    <property type="match status" value="1"/>
</dbReference>
<evidence type="ECO:0000313" key="5">
    <source>
        <dbReference type="Proteomes" id="UP001595878"/>
    </source>
</evidence>
<keyword evidence="2" id="KW-0812">Transmembrane</keyword>
<accession>A0ABV9LD59</accession>
<dbReference type="PANTHER" id="PTHR30576">
    <property type="entry name" value="COLANIC BIOSYNTHESIS UDP-GLUCOSE LIPID CARRIER TRANSFERASE"/>
    <property type="match status" value="1"/>
</dbReference>